<dbReference type="Gene3D" id="3.40.190.290">
    <property type="match status" value="1"/>
</dbReference>
<keyword evidence="2" id="KW-0805">Transcription regulation</keyword>
<dbReference type="PROSITE" id="PS50931">
    <property type="entry name" value="HTH_LYSR"/>
    <property type="match status" value="1"/>
</dbReference>
<dbReference type="InterPro" id="IPR058163">
    <property type="entry name" value="LysR-type_TF_proteobact-type"/>
</dbReference>
<keyword evidence="4" id="KW-0804">Transcription</keyword>
<dbReference type="EMBL" id="JBBUTF010000018">
    <property type="protein sequence ID" value="MEK8027984.1"/>
    <property type="molecule type" value="Genomic_DNA"/>
</dbReference>
<name>A0ABU9BDI4_9BURK</name>
<reference evidence="7 8" key="1">
    <citation type="submission" date="2024-04" db="EMBL/GenBank/DDBJ databases">
        <title>Novel species of the genus Ideonella isolated from streams.</title>
        <authorList>
            <person name="Lu H."/>
        </authorList>
    </citation>
    <scope>NUCLEOTIDE SEQUENCE [LARGE SCALE GENOMIC DNA]</scope>
    <source>
        <strain evidence="7 8">BYS139W</strain>
    </source>
</reference>
<dbReference type="Pfam" id="PF00126">
    <property type="entry name" value="HTH_1"/>
    <property type="match status" value="1"/>
</dbReference>
<accession>A0ABU9BDI4</accession>
<evidence type="ECO:0000313" key="8">
    <source>
        <dbReference type="Proteomes" id="UP001368500"/>
    </source>
</evidence>
<keyword evidence="3" id="KW-0238">DNA-binding</keyword>
<dbReference type="InterPro" id="IPR036388">
    <property type="entry name" value="WH-like_DNA-bd_sf"/>
</dbReference>
<proteinExistence type="inferred from homology"/>
<dbReference type="CDD" id="cd08422">
    <property type="entry name" value="PBP2_CrgA_like"/>
    <property type="match status" value="1"/>
</dbReference>
<evidence type="ECO:0000256" key="5">
    <source>
        <dbReference type="SAM" id="MobiDB-lite"/>
    </source>
</evidence>
<evidence type="ECO:0000313" key="7">
    <source>
        <dbReference type="EMBL" id="MEK8027984.1"/>
    </source>
</evidence>
<comment type="caution">
    <text evidence="7">The sequence shown here is derived from an EMBL/GenBank/DDBJ whole genome shotgun (WGS) entry which is preliminary data.</text>
</comment>
<dbReference type="PANTHER" id="PTHR30537:SF5">
    <property type="entry name" value="HTH-TYPE TRANSCRIPTIONAL ACTIVATOR TTDR-RELATED"/>
    <property type="match status" value="1"/>
</dbReference>
<evidence type="ECO:0000256" key="4">
    <source>
        <dbReference type="ARBA" id="ARBA00023163"/>
    </source>
</evidence>
<dbReference type="SUPFAM" id="SSF53850">
    <property type="entry name" value="Periplasmic binding protein-like II"/>
    <property type="match status" value="1"/>
</dbReference>
<evidence type="ECO:0000256" key="1">
    <source>
        <dbReference type="ARBA" id="ARBA00009437"/>
    </source>
</evidence>
<protein>
    <submittedName>
        <fullName evidence="7">LysR family transcriptional regulator</fullName>
    </submittedName>
</protein>
<dbReference type="InterPro" id="IPR000847">
    <property type="entry name" value="LysR_HTH_N"/>
</dbReference>
<dbReference type="SUPFAM" id="SSF46785">
    <property type="entry name" value="Winged helix' DNA-binding domain"/>
    <property type="match status" value="1"/>
</dbReference>
<dbReference type="PANTHER" id="PTHR30537">
    <property type="entry name" value="HTH-TYPE TRANSCRIPTIONAL REGULATOR"/>
    <property type="match status" value="1"/>
</dbReference>
<dbReference type="InterPro" id="IPR036390">
    <property type="entry name" value="WH_DNA-bd_sf"/>
</dbReference>
<evidence type="ECO:0000256" key="3">
    <source>
        <dbReference type="ARBA" id="ARBA00023125"/>
    </source>
</evidence>
<dbReference type="RefSeq" id="WP_341375767.1">
    <property type="nucleotide sequence ID" value="NZ_JBBUTF010000018.1"/>
</dbReference>
<feature type="region of interest" description="Disordered" evidence="5">
    <location>
        <begin position="321"/>
        <end position="341"/>
    </location>
</feature>
<comment type="similarity">
    <text evidence="1">Belongs to the LysR transcriptional regulatory family.</text>
</comment>
<evidence type="ECO:0000256" key="2">
    <source>
        <dbReference type="ARBA" id="ARBA00023015"/>
    </source>
</evidence>
<keyword evidence="8" id="KW-1185">Reference proteome</keyword>
<organism evidence="7 8">
    <name type="scientific">Pseudaquabacterium rugosum</name>
    <dbReference type="NCBI Taxonomy" id="2984194"/>
    <lineage>
        <taxon>Bacteria</taxon>
        <taxon>Pseudomonadati</taxon>
        <taxon>Pseudomonadota</taxon>
        <taxon>Betaproteobacteria</taxon>
        <taxon>Burkholderiales</taxon>
        <taxon>Sphaerotilaceae</taxon>
        <taxon>Pseudaquabacterium</taxon>
    </lineage>
</organism>
<sequence length="341" mass="36876">MNELRAIATFTKAVELGSIRQAALAQGVSPQAASQAIAQLEQQLGVRLLHRTTRSLALTEEGRSFLEHTQPALAALDRALLLARGGQDEIAGPLRIVGPRSSFAPLLMPVIREFRERHPAILPDVQLDDNLGDWVRDRVDVGFRIGVAPDDGVIGRRLFPLQLPICASPAYLARHGVPLTLDDLAAHRCSVFRHAGNGKVFPWWVQVDGQTETRMVSPALSTNDTELELQAVLCGEVIAQLGMIQAAPLIRSGQLVPLLLDHLCAPIALHLYYGTRTALPRRVRAFIDLAVERLQDSPAYLMTDAELRAAQAAALGAAAGAMARPGPPARRRRGAAQSRSA</sequence>
<dbReference type="InterPro" id="IPR005119">
    <property type="entry name" value="LysR_subst-bd"/>
</dbReference>
<dbReference type="Pfam" id="PF03466">
    <property type="entry name" value="LysR_substrate"/>
    <property type="match status" value="1"/>
</dbReference>
<evidence type="ECO:0000259" key="6">
    <source>
        <dbReference type="PROSITE" id="PS50931"/>
    </source>
</evidence>
<dbReference type="Proteomes" id="UP001368500">
    <property type="component" value="Unassembled WGS sequence"/>
</dbReference>
<gene>
    <name evidence="7" type="ORF">AACH11_18640</name>
</gene>
<dbReference type="Gene3D" id="1.10.10.10">
    <property type="entry name" value="Winged helix-like DNA-binding domain superfamily/Winged helix DNA-binding domain"/>
    <property type="match status" value="1"/>
</dbReference>
<feature type="domain" description="HTH lysR-type" evidence="6">
    <location>
        <begin position="1"/>
        <end position="59"/>
    </location>
</feature>